<comment type="catalytic activity">
    <reaction evidence="8">
        <text>a 2,3-saturated acyl-[ACP] + NAD(+) = a (2E)-enoyl-[ACP] + NADH + H(+)</text>
        <dbReference type="Rhea" id="RHEA:10240"/>
        <dbReference type="Rhea" id="RHEA-COMP:9925"/>
        <dbReference type="Rhea" id="RHEA-COMP:9926"/>
        <dbReference type="ChEBI" id="CHEBI:15378"/>
        <dbReference type="ChEBI" id="CHEBI:57540"/>
        <dbReference type="ChEBI" id="CHEBI:57945"/>
        <dbReference type="ChEBI" id="CHEBI:78784"/>
        <dbReference type="ChEBI" id="CHEBI:78785"/>
        <dbReference type="EC" id="1.3.1.9"/>
    </reaction>
</comment>
<keyword evidence="10" id="KW-1185">Reference proteome</keyword>
<comment type="caution">
    <text evidence="9">The sequence shown here is derived from an EMBL/GenBank/DDBJ whole genome shotgun (WGS) entry which is preliminary data.</text>
</comment>
<dbReference type="PIRSF" id="PIRSF000094">
    <property type="entry name" value="Enoyl-ACP_rdct"/>
    <property type="match status" value="1"/>
</dbReference>
<dbReference type="Gene3D" id="3.40.50.720">
    <property type="entry name" value="NAD(P)-binding Rossmann-like Domain"/>
    <property type="match status" value="1"/>
</dbReference>
<keyword evidence="6" id="KW-0443">Lipid metabolism</keyword>
<keyword evidence="3 8" id="KW-0444">Lipid biosynthesis</keyword>
<organism evidence="9 10">
    <name type="scientific">Pedobacter segetis</name>
    <dbReference type="NCBI Taxonomy" id="2793069"/>
    <lineage>
        <taxon>Bacteria</taxon>
        <taxon>Pseudomonadati</taxon>
        <taxon>Bacteroidota</taxon>
        <taxon>Sphingobacteriia</taxon>
        <taxon>Sphingobacteriales</taxon>
        <taxon>Sphingobacteriaceae</taxon>
        <taxon>Pedobacter</taxon>
    </lineage>
</organism>
<keyword evidence="7 8" id="KW-0275">Fatty acid biosynthesis</keyword>
<reference evidence="9 10" key="1">
    <citation type="submission" date="2020-12" db="EMBL/GenBank/DDBJ databases">
        <title>Bacterial novel species Pedobacter sp. SD-b isolated from soil.</title>
        <authorList>
            <person name="Jung H.-Y."/>
        </authorList>
    </citation>
    <scope>NUCLEOTIDE SEQUENCE [LARGE SCALE GENOMIC DNA]</scope>
    <source>
        <strain evidence="9 10">SD-b</strain>
    </source>
</reference>
<sequence>MINNQDKVAVVFGVRNDSSIGFQIALKLHQSGCKVALNFVEDTKEEVLFLMEKHGMDAKSAARVDVRNEEEIKTFLSKTYEELGPIDYILHGVAFGSQNVMCYSLPGNEALAPSYIDIPFDDLMDSFNISAYSLLRICRVAEPLLAKNASVLTLTYNASQRVFPGYAGMAINKAALENIMLYLASYFRKSGVRINAISAGLVMTTSAGGINGVRKLRKLGKITAPLGNIAAADVADGALYYFSDLSKKVTGNIHFVDGGFNIMGVAVDED</sequence>
<dbReference type="PANTHER" id="PTHR43159">
    <property type="entry name" value="ENOYL-[ACYL-CARRIER-PROTEIN] REDUCTASE"/>
    <property type="match status" value="1"/>
</dbReference>
<evidence type="ECO:0000256" key="5">
    <source>
        <dbReference type="ARBA" id="ARBA00023002"/>
    </source>
</evidence>
<gene>
    <name evidence="9" type="ORF">I5M32_09575</name>
</gene>
<dbReference type="EC" id="1.3.1.9" evidence="8"/>
<dbReference type="InterPro" id="IPR036291">
    <property type="entry name" value="NAD(P)-bd_dom_sf"/>
</dbReference>
<evidence type="ECO:0000256" key="7">
    <source>
        <dbReference type="ARBA" id="ARBA00023160"/>
    </source>
</evidence>
<evidence type="ECO:0000313" key="9">
    <source>
        <dbReference type="EMBL" id="MBK0383207.1"/>
    </source>
</evidence>
<dbReference type="PANTHER" id="PTHR43159:SF2">
    <property type="entry name" value="ENOYL-[ACYL-CARRIER-PROTEIN] REDUCTASE [NADH], CHLOROPLASTIC"/>
    <property type="match status" value="1"/>
</dbReference>
<comment type="similarity">
    <text evidence="2 8">Belongs to the short-chain dehydrogenases/reductases (SDR) family. FabI subfamily.</text>
</comment>
<dbReference type="Pfam" id="PF13561">
    <property type="entry name" value="adh_short_C2"/>
    <property type="match status" value="1"/>
</dbReference>
<comment type="pathway">
    <text evidence="1">Lipid metabolism; fatty acid biosynthesis.</text>
</comment>
<keyword evidence="5 8" id="KW-0560">Oxidoreductase</keyword>
<proteinExistence type="inferred from homology"/>
<evidence type="ECO:0000256" key="8">
    <source>
        <dbReference type="PIRNR" id="PIRNR000094"/>
    </source>
</evidence>
<dbReference type="SUPFAM" id="SSF51735">
    <property type="entry name" value="NAD(P)-binding Rossmann-fold domains"/>
    <property type="match status" value="1"/>
</dbReference>
<evidence type="ECO:0000256" key="2">
    <source>
        <dbReference type="ARBA" id="ARBA00009233"/>
    </source>
</evidence>
<evidence type="ECO:0000256" key="3">
    <source>
        <dbReference type="ARBA" id="ARBA00022516"/>
    </source>
</evidence>
<dbReference type="InterPro" id="IPR014358">
    <property type="entry name" value="Enoyl-ACP_Rdtase_NADH"/>
</dbReference>
<evidence type="ECO:0000256" key="6">
    <source>
        <dbReference type="ARBA" id="ARBA00023098"/>
    </source>
</evidence>
<keyword evidence="4" id="KW-0276">Fatty acid metabolism</keyword>
<evidence type="ECO:0000256" key="1">
    <source>
        <dbReference type="ARBA" id="ARBA00005194"/>
    </source>
</evidence>
<dbReference type="Proteomes" id="UP000660024">
    <property type="component" value="Unassembled WGS sequence"/>
</dbReference>
<evidence type="ECO:0000313" key="10">
    <source>
        <dbReference type="Proteomes" id="UP000660024"/>
    </source>
</evidence>
<keyword evidence="8" id="KW-0520">NAD</keyword>
<protein>
    <recommendedName>
        <fullName evidence="8">Enoyl-[acyl-carrier-protein] reductase [NADH]</fullName>
        <ecNumber evidence="8">1.3.1.9</ecNumber>
    </recommendedName>
</protein>
<dbReference type="InterPro" id="IPR002347">
    <property type="entry name" value="SDR_fam"/>
</dbReference>
<dbReference type="EMBL" id="JAEHFY010000012">
    <property type="protein sequence ID" value="MBK0383207.1"/>
    <property type="molecule type" value="Genomic_DNA"/>
</dbReference>
<evidence type="ECO:0000256" key="4">
    <source>
        <dbReference type="ARBA" id="ARBA00022832"/>
    </source>
</evidence>
<dbReference type="RefSeq" id="WP_200586020.1">
    <property type="nucleotide sequence ID" value="NZ_JAEHFY010000012.1"/>
</dbReference>
<name>A0ABS1BK20_9SPHI</name>
<dbReference type="Gene3D" id="1.10.8.400">
    <property type="entry name" value="Enoyl acyl carrier protein reductase"/>
    <property type="match status" value="1"/>
</dbReference>
<accession>A0ABS1BK20</accession>